<evidence type="ECO:0000313" key="1">
    <source>
        <dbReference type="EMBL" id="CAG7673122.1"/>
    </source>
</evidence>
<proteinExistence type="predicted"/>
<protein>
    <submittedName>
        <fullName evidence="1">Uncharacterized protein</fullName>
    </submittedName>
</protein>
<dbReference type="Proteomes" id="UP000708208">
    <property type="component" value="Unassembled WGS sequence"/>
</dbReference>
<name>A0A8J2JMU9_9HEXA</name>
<reference evidence="1" key="1">
    <citation type="submission" date="2021-06" db="EMBL/GenBank/DDBJ databases">
        <authorList>
            <person name="Hodson N. C."/>
            <person name="Mongue J. A."/>
            <person name="Jaron S. K."/>
        </authorList>
    </citation>
    <scope>NUCLEOTIDE SEQUENCE</scope>
</reference>
<evidence type="ECO:0000313" key="2">
    <source>
        <dbReference type="Proteomes" id="UP000708208"/>
    </source>
</evidence>
<sequence length="93" mass="10296">NVSHSASLPLANSSIITTTDDTFEKSVLASLSVLKMRIRSIEESHALILEQLRSINQNAVGRRSLKTVNFPVNTLQDLNELEKQIASNSVVYE</sequence>
<keyword evidence="2" id="KW-1185">Reference proteome</keyword>
<accession>A0A8J2JMU9</accession>
<dbReference type="EMBL" id="CAJVCH010012452">
    <property type="protein sequence ID" value="CAG7673122.1"/>
    <property type="molecule type" value="Genomic_DNA"/>
</dbReference>
<gene>
    <name evidence="1" type="ORF">AFUS01_LOCUS2184</name>
</gene>
<feature type="non-terminal residue" evidence="1">
    <location>
        <position position="93"/>
    </location>
</feature>
<comment type="caution">
    <text evidence="1">The sequence shown here is derived from an EMBL/GenBank/DDBJ whole genome shotgun (WGS) entry which is preliminary data.</text>
</comment>
<dbReference type="AlphaFoldDB" id="A0A8J2JMU9"/>
<organism evidence="1 2">
    <name type="scientific">Allacma fusca</name>
    <dbReference type="NCBI Taxonomy" id="39272"/>
    <lineage>
        <taxon>Eukaryota</taxon>
        <taxon>Metazoa</taxon>
        <taxon>Ecdysozoa</taxon>
        <taxon>Arthropoda</taxon>
        <taxon>Hexapoda</taxon>
        <taxon>Collembola</taxon>
        <taxon>Symphypleona</taxon>
        <taxon>Sminthuridae</taxon>
        <taxon>Allacma</taxon>
    </lineage>
</organism>
<feature type="non-terminal residue" evidence="1">
    <location>
        <position position="1"/>
    </location>
</feature>